<reference evidence="10" key="1">
    <citation type="submission" date="2015-05" db="EMBL/GenBank/DDBJ databases">
        <authorList>
            <person name="Fogelqvist Johan"/>
        </authorList>
    </citation>
    <scope>NUCLEOTIDE SEQUENCE [LARGE SCALE GENOMIC DNA]</scope>
</reference>
<feature type="domain" description="Major facilitator superfamily (MFS) profile" evidence="8">
    <location>
        <begin position="1"/>
        <end position="83"/>
    </location>
</feature>
<dbReference type="PROSITE" id="PS50850">
    <property type="entry name" value="MFS"/>
    <property type="match status" value="1"/>
</dbReference>
<evidence type="ECO:0000259" key="8">
    <source>
        <dbReference type="PROSITE" id="PS50850"/>
    </source>
</evidence>
<gene>
    <name evidence="9" type="ORF">BN1723_002894</name>
</gene>
<dbReference type="Proteomes" id="UP000045706">
    <property type="component" value="Unassembled WGS sequence"/>
</dbReference>
<protein>
    <recommendedName>
        <fullName evidence="8">Major facilitator superfamily (MFS) profile domain-containing protein</fullName>
    </recommendedName>
</protein>
<evidence type="ECO:0000256" key="1">
    <source>
        <dbReference type="ARBA" id="ARBA00004141"/>
    </source>
</evidence>
<dbReference type="AlphaFoldDB" id="A0A0G4LL95"/>
<dbReference type="InterPro" id="IPR005828">
    <property type="entry name" value="MFS_sugar_transport-like"/>
</dbReference>
<evidence type="ECO:0000256" key="6">
    <source>
        <dbReference type="SAM" id="MobiDB-lite"/>
    </source>
</evidence>
<dbReference type="InterPro" id="IPR050360">
    <property type="entry name" value="MFS_Sugar_Transporters"/>
</dbReference>
<feature type="region of interest" description="Disordered" evidence="6">
    <location>
        <begin position="116"/>
        <end position="141"/>
    </location>
</feature>
<feature type="compositionally biased region" description="Basic and acidic residues" evidence="6">
    <location>
        <begin position="124"/>
        <end position="141"/>
    </location>
</feature>
<evidence type="ECO:0000256" key="7">
    <source>
        <dbReference type="SAM" id="Phobius"/>
    </source>
</evidence>
<dbReference type="SUPFAM" id="SSF103473">
    <property type="entry name" value="MFS general substrate transporter"/>
    <property type="match status" value="1"/>
</dbReference>
<evidence type="ECO:0000256" key="2">
    <source>
        <dbReference type="ARBA" id="ARBA00010992"/>
    </source>
</evidence>
<keyword evidence="5 7" id="KW-0472">Membrane</keyword>
<organism evidence="9 10">
    <name type="scientific">Verticillium longisporum</name>
    <name type="common">Verticillium dahliae var. longisporum</name>
    <dbReference type="NCBI Taxonomy" id="100787"/>
    <lineage>
        <taxon>Eukaryota</taxon>
        <taxon>Fungi</taxon>
        <taxon>Dikarya</taxon>
        <taxon>Ascomycota</taxon>
        <taxon>Pezizomycotina</taxon>
        <taxon>Sordariomycetes</taxon>
        <taxon>Hypocreomycetidae</taxon>
        <taxon>Glomerellales</taxon>
        <taxon>Plectosphaerellaceae</taxon>
        <taxon>Verticillium</taxon>
    </lineage>
</organism>
<dbReference type="PANTHER" id="PTHR48022">
    <property type="entry name" value="PLASTIDIC GLUCOSE TRANSPORTER 4"/>
    <property type="match status" value="1"/>
</dbReference>
<evidence type="ECO:0000256" key="4">
    <source>
        <dbReference type="ARBA" id="ARBA00022989"/>
    </source>
</evidence>
<accession>A0A0G4LL95</accession>
<evidence type="ECO:0000313" key="10">
    <source>
        <dbReference type="Proteomes" id="UP000045706"/>
    </source>
</evidence>
<evidence type="ECO:0000256" key="5">
    <source>
        <dbReference type="ARBA" id="ARBA00023136"/>
    </source>
</evidence>
<dbReference type="InterPro" id="IPR036259">
    <property type="entry name" value="MFS_trans_sf"/>
</dbReference>
<dbReference type="EMBL" id="CVQI01013335">
    <property type="protein sequence ID" value="CRK22455.1"/>
    <property type="molecule type" value="Genomic_DNA"/>
</dbReference>
<keyword evidence="3 7" id="KW-0812">Transmembrane</keyword>
<feature type="transmembrane region" description="Helical" evidence="7">
    <location>
        <begin position="60"/>
        <end position="79"/>
    </location>
</feature>
<comment type="similarity">
    <text evidence="2">Belongs to the major facilitator superfamily. Sugar transporter (TC 2.A.1.1) family.</text>
</comment>
<keyword evidence="4 7" id="KW-1133">Transmembrane helix</keyword>
<dbReference type="Pfam" id="PF00083">
    <property type="entry name" value="Sugar_tr"/>
    <property type="match status" value="1"/>
</dbReference>
<comment type="subcellular location">
    <subcellularLocation>
        <location evidence="1">Membrane</location>
        <topology evidence="1">Multi-pass membrane protein</topology>
    </subcellularLocation>
</comment>
<dbReference type="InterPro" id="IPR020846">
    <property type="entry name" value="MFS_dom"/>
</dbReference>
<name>A0A0G4LL95_VERLO</name>
<dbReference type="PANTHER" id="PTHR48022:SF46">
    <property type="entry name" value="SUGAR TRANSPORTER, PUTATIVE (AFU_ORTHOLOGUE AFUA_1G11830)-RELATED"/>
    <property type="match status" value="1"/>
</dbReference>
<sequence length="141" mass="15638">MARGSPETSPGATTWIYTSEVFSMNVRAQAVGMCSQMQNVANTIFQQFFPTFLKNEGLKCLFFFMTINLVLGIFVYFFIPETKQIPLEEIDTIFGGANHTEKGADMLHGEPHYAGADSTAPVTELKDGSEVQQTEARKQTV</sequence>
<dbReference type="GO" id="GO:0016020">
    <property type="term" value="C:membrane"/>
    <property type="evidence" value="ECO:0007669"/>
    <property type="project" value="UniProtKB-SubCell"/>
</dbReference>
<evidence type="ECO:0000256" key="3">
    <source>
        <dbReference type="ARBA" id="ARBA00022692"/>
    </source>
</evidence>
<dbReference type="GO" id="GO:0005351">
    <property type="term" value="F:carbohydrate:proton symporter activity"/>
    <property type="evidence" value="ECO:0007669"/>
    <property type="project" value="TreeGrafter"/>
</dbReference>
<dbReference type="Gene3D" id="1.20.1250.20">
    <property type="entry name" value="MFS general substrate transporter like domains"/>
    <property type="match status" value="1"/>
</dbReference>
<evidence type="ECO:0000313" key="9">
    <source>
        <dbReference type="EMBL" id="CRK22455.1"/>
    </source>
</evidence>
<proteinExistence type="inferred from homology"/>